<sequence length="1742" mass="197912">MGSDSNWQFVLERVAVPGKYVLDKPGQTYTCGRGKDNEIVCLSLTVSRRHCMFFHTKDEVYVTDLESSNGVYINGVAAKPLQMTKLQPNDIIGIGCATVNVTDSSMFVYKLRAISQSIENNDSICTLSETESNVEKVCDDKHNGVLKRKWKQENLDTKVPQSKIPKLDCENCVPGQQPLEGRCKSKDENDIEIIHASLNNSSMNHSDASCANFASHIKSNSKTNINKHMDTTTFETSNSTKIAKMNDNSFDSMRPPVSNVLRENVNIDEISNTDSNTKESNTYTSQEVLKRPKKKLSNTISVQNKTSNVCNFESKSTMQNNNVKAETSLGTTHNSQKQTVENTNDTVIPVNESEAVIDKKTNSLPLSPNFICTEDNIIKMEEELQLTDNDENAIINPQHLNSLPIISPIKLKKVQEQPKTTFSVDDVVNLSDSEDDIFPCSQLFDAGYGINTSVKDEIKEEPIKIENERFSILESADLVISLTDSEDEDNNWLQRLSRSQILNEDDEIDAEMCDIKKEVTDVNDLIANESPLREETKCDIDEEKEKGKEPEQSAHQKECITLPSDKNLSQIFLPNVSVERIDLDFRYCVNKLAETFDTVSATTENRLESPRNQSFVQKEAKSATSSNREKPVPSKSKKLEKKVPQIEPLHMPTGRRRSSWNKTEEVSKKSENSSKSEGSTKPPQRRLSVQERKEEQEKLKLEEYLHTKEQKNRKMLHKWAACLPPSKKKPSAPLSKEEKKMLVDNRKVKLKKLAMEKRLSLEDNQGKKRVLSKPKAKVTTKTRNDFLVEETISAAKVDDTTEMSKASSSKSITTQNASANVKLTASGKSKDASMEIIKRLQNKLTINDISTLGKIPKKSKAKKSDANTAVAENALKNLSLEKQTKTTNKSNKDESKIKSGPSLASNQKLSNAETKTKKRVSFSPTIQTVHVYEIDESNVLKKLVGKDAPIPREKVMVTKPAAIAKSRNAKYNEFLLRIFLWNPVWLEEQMHLKTIAPVVNPDELHLMLTHYRSYDEYYNTIAPLLLLEIWYCITKDFQAVDSNRQRTLMCSTVENSVQKEVASPNLHFTTLMLEVLATDEDMHKQAHPLFGDLVFFECAYNNNKGQAFRKVFAFVLDLHITVLTPTTRFNKDLLHYVNKPRTLLTYTMRTRPLDINILVNRVQRLRVVTYLRPNLRMVQALDYLPSSPLMNLILNPKLEMYQLPVISESEALITGDQLNTKQMEAVCKVTKTVVQRDTKLCFIHGPPGTGKSKVIVNIITQILYGNNRYTSNGSSFKMLVCAPSNAAIDEIVLRLLNIRSSIKQDAKLKPFRMVRIGRPETMHPTVKDISVTELARRDIRKTTTNSNNISPESIQDEMQFLISKINAIKCELSTSRNVDEVYKQHLKIKLDEMTLKYEMLRNPRPLNERNDKERMKLQRNAENRILGHADIITCTLSSCCTNQMESIFGTNKKRISVCIVDEATQSCEAETLIPLMLGINTFVLVGDHNQLPATILSPEAKKNGLDQSIFSRVQRAFESQPHNPIITLDVQYRMHKDIAFWPNKFFYGGQLKNEVRCDDNFPFHAYRMLNMNTNQSNDSFSNDNEAEFVANIVYSMFTFANFDKWDSCISYGILTPYNNQKAIILTKINEKISSVPETIKKKMKIEINTVDGFQGQERDVIIMSCVRSEKIGFLADRQRLCVALTRAKHSLIICGNFGIFMRDRIWNSLLYDAKTRQTYFNVRLNANPNQIKSYVIKRTALK</sequence>
<feature type="compositionally biased region" description="Polar residues" evidence="1">
    <location>
        <begin position="603"/>
        <end position="626"/>
    </location>
</feature>
<dbReference type="PROSITE" id="PS50006">
    <property type="entry name" value="FHA_DOMAIN"/>
    <property type="match status" value="1"/>
</dbReference>
<dbReference type="CDD" id="cd00060">
    <property type="entry name" value="FHA"/>
    <property type="match status" value="1"/>
</dbReference>
<dbReference type="Gene3D" id="2.60.200.20">
    <property type="match status" value="1"/>
</dbReference>
<feature type="compositionally biased region" description="Basic and acidic residues" evidence="1">
    <location>
        <begin position="688"/>
        <end position="702"/>
    </location>
</feature>
<dbReference type="InterPro" id="IPR000253">
    <property type="entry name" value="FHA_dom"/>
</dbReference>
<dbReference type="Pfam" id="PF13087">
    <property type="entry name" value="AAA_12"/>
    <property type="match status" value="1"/>
</dbReference>
<dbReference type="InterPro" id="IPR041679">
    <property type="entry name" value="DNA2/NAM7-like_C"/>
</dbReference>
<dbReference type="Gene3D" id="3.40.50.300">
    <property type="entry name" value="P-loop containing nucleotide triphosphate hydrolases"/>
    <property type="match status" value="2"/>
</dbReference>
<feature type="compositionally biased region" description="Polar residues" evidence="1">
    <location>
        <begin position="902"/>
        <end position="913"/>
    </location>
</feature>
<gene>
    <name evidence="3" type="ORF">XYLVIOL_LOCUS3601</name>
</gene>
<feature type="compositionally biased region" description="Basic residues" evidence="1">
    <location>
        <begin position="767"/>
        <end position="779"/>
    </location>
</feature>
<feature type="region of interest" description="Disordered" evidence="1">
    <location>
        <begin position="603"/>
        <end position="702"/>
    </location>
</feature>
<organism evidence="3 4">
    <name type="scientific">Xylocopa violacea</name>
    <name type="common">Violet carpenter bee</name>
    <name type="synonym">Apis violacea</name>
    <dbReference type="NCBI Taxonomy" id="135666"/>
    <lineage>
        <taxon>Eukaryota</taxon>
        <taxon>Metazoa</taxon>
        <taxon>Ecdysozoa</taxon>
        <taxon>Arthropoda</taxon>
        <taxon>Hexapoda</taxon>
        <taxon>Insecta</taxon>
        <taxon>Pterygota</taxon>
        <taxon>Neoptera</taxon>
        <taxon>Endopterygota</taxon>
        <taxon>Hymenoptera</taxon>
        <taxon>Apocrita</taxon>
        <taxon>Aculeata</taxon>
        <taxon>Apoidea</taxon>
        <taxon>Anthophila</taxon>
        <taxon>Apidae</taxon>
        <taxon>Xylocopa</taxon>
        <taxon>Xylocopa</taxon>
    </lineage>
</organism>
<dbReference type="Proteomes" id="UP001642520">
    <property type="component" value="Unassembled WGS sequence"/>
</dbReference>
<keyword evidence="4" id="KW-1185">Reference proteome</keyword>
<dbReference type="Pfam" id="PF00498">
    <property type="entry name" value="FHA"/>
    <property type="match status" value="1"/>
</dbReference>
<dbReference type="CDD" id="cd18808">
    <property type="entry name" value="SF1_C_Upf1"/>
    <property type="match status" value="1"/>
</dbReference>
<feature type="domain" description="FHA" evidence="2">
    <location>
        <begin position="29"/>
        <end position="78"/>
    </location>
</feature>
<dbReference type="InterPro" id="IPR027417">
    <property type="entry name" value="P-loop_NTPase"/>
</dbReference>
<evidence type="ECO:0000256" key="1">
    <source>
        <dbReference type="SAM" id="MobiDB-lite"/>
    </source>
</evidence>
<dbReference type="InterPro" id="IPR047187">
    <property type="entry name" value="SF1_C_Upf1"/>
</dbReference>
<feature type="region of interest" description="Disordered" evidence="1">
    <location>
        <begin position="876"/>
        <end position="917"/>
    </location>
</feature>
<dbReference type="SUPFAM" id="SSF52540">
    <property type="entry name" value="P-loop containing nucleoside triphosphate hydrolases"/>
    <property type="match status" value="1"/>
</dbReference>
<protein>
    <recommendedName>
        <fullName evidence="2">FHA domain-containing protein</fullName>
    </recommendedName>
</protein>
<feature type="region of interest" description="Disordered" evidence="1">
    <location>
        <begin position="759"/>
        <end position="779"/>
    </location>
</feature>
<dbReference type="InterPro" id="IPR008984">
    <property type="entry name" value="SMAD_FHA_dom_sf"/>
</dbReference>
<dbReference type="CDD" id="cd18042">
    <property type="entry name" value="DEXXQc_SETX"/>
    <property type="match status" value="1"/>
</dbReference>
<dbReference type="Pfam" id="PF13086">
    <property type="entry name" value="AAA_11"/>
    <property type="match status" value="1"/>
</dbReference>
<dbReference type="InterPro" id="IPR045055">
    <property type="entry name" value="DNA2/NAM7-like"/>
</dbReference>
<accession>A0ABP1NGS6</accession>
<feature type="region of interest" description="Disordered" evidence="1">
    <location>
        <begin position="533"/>
        <end position="557"/>
    </location>
</feature>
<feature type="compositionally biased region" description="Basic and acidic residues" evidence="1">
    <location>
        <begin position="735"/>
        <end position="745"/>
    </location>
</feature>
<proteinExistence type="predicted"/>
<dbReference type="SUPFAM" id="SSF49879">
    <property type="entry name" value="SMAD/FHA domain"/>
    <property type="match status" value="1"/>
</dbReference>
<dbReference type="PANTHER" id="PTHR10887">
    <property type="entry name" value="DNA2/NAM7 HELICASE FAMILY"/>
    <property type="match status" value="1"/>
</dbReference>
<reference evidence="3 4" key="1">
    <citation type="submission" date="2024-08" db="EMBL/GenBank/DDBJ databases">
        <authorList>
            <person name="Will J Nash"/>
            <person name="Angela Man"/>
            <person name="Seanna McTaggart"/>
            <person name="Kendall Baker"/>
            <person name="Tom Barker"/>
            <person name="Leah Catchpole"/>
            <person name="Alex Durrant"/>
            <person name="Karim Gharbi"/>
            <person name="Naomi Irish"/>
            <person name="Gemy Kaithakottil"/>
            <person name="Debby Ku"/>
            <person name="Aaliyah Providence"/>
            <person name="Felix Shaw"/>
            <person name="David Swarbreck"/>
            <person name="Chris Watkins"/>
            <person name="Ann M. McCartney"/>
            <person name="Giulio Formenti"/>
            <person name="Alice Mouton"/>
            <person name="Noel Vella"/>
            <person name="Bjorn M von Reumont"/>
            <person name="Adriana Vella"/>
            <person name="Wilfried Haerty"/>
        </authorList>
    </citation>
    <scope>NUCLEOTIDE SEQUENCE [LARGE SCALE GENOMIC DNA]</scope>
</reference>
<feature type="compositionally biased region" description="Basic and acidic residues" evidence="1">
    <location>
        <begin position="662"/>
        <end position="674"/>
    </location>
</feature>
<dbReference type="SMART" id="SM00240">
    <property type="entry name" value="FHA"/>
    <property type="match status" value="1"/>
</dbReference>
<dbReference type="EMBL" id="CAXAJV020001289">
    <property type="protein sequence ID" value="CAL7938973.1"/>
    <property type="molecule type" value="Genomic_DNA"/>
</dbReference>
<dbReference type="InterPro" id="IPR041677">
    <property type="entry name" value="DNA2/NAM7_AAA_11"/>
</dbReference>
<name>A0ABP1NGS6_XYLVO</name>
<dbReference type="PANTHER" id="PTHR10887:SF495">
    <property type="entry name" value="HELICASE SENATAXIN ISOFORM X1-RELATED"/>
    <property type="match status" value="1"/>
</dbReference>
<evidence type="ECO:0000259" key="2">
    <source>
        <dbReference type="PROSITE" id="PS50006"/>
    </source>
</evidence>
<evidence type="ECO:0000313" key="3">
    <source>
        <dbReference type="EMBL" id="CAL7938973.1"/>
    </source>
</evidence>
<feature type="region of interest" description="Disordered" evidence="1">
    <location>
        <begin position="722"/>
        <end position="745"/>
    </location>
</feature>
<comment type="caution">
    <text evidence="3">The sequence shown here is derived from an EMBL/GenBank/DDBJ whole genome shotgun (WGS) entry which is preliminary data.</text>
</comment>
<evidence type="ECO:0000313" key="4">
    <source>
        <dbReference type="Proteomes" id="UP001642520"/>
    </source>
</evidence>